<gene>
    <name evidence="1" type="ORF">H8709_05670</name>
</gene>
<dbReference type="InterPro" id="IPR021725">
    <property type="entry name" value="Cdd1"/>
</dbReference>
<dbReference type="Proteomes" id="UP000660861">
    <property type="component" value="Unassembled WGS sequence"/>
</dbReference>
<organism evidence="1 2">
    <name type="scientific">Zongyangia hominis</name>
    <dbReference type="NCBI Taxonomy" id="2763677"/>
    <lineage>
        <taxon>Bacteria</taxon>
        <taxon>Bacillati</taxon>
        <taxon>Bacillota</taxon>
        <taxon>Clostridia</taxon>
        <taxon>Eubacteriales</taxon>
        <taxon>Oscillospiraceae</taxon>
        <taxon>Zongyangia</taxon>
    </lineage>
</organism>
<dbReference type="AlphaFoldDB" id="A0A926I6R0"/>
<evidence type="ECO:0000313" key="1">
    <source>
        <dbReference type="EMBL" id="MBC8570314.1"/>
    </source>
</evidence>
<dbReference type="Gene3D" id="1.10.150.20">
    <property type="entry name" value="5' to 3' exonuclease, C-terminal subdomain"/>
    <property type="match status" value="1"/>
</dbReference>
<evidence type="ECO:0000313" key="2">
    <source>
        <dbReference type="Proteomes" id="UP000660861"/>
    </source>
</evidence>
<dbReference type="RefSeq" id="WP_262397410.1">
    <property type="nucleotide sequence ID" value="NZ_JACRTC010000003.1"/>
</dbReference>
<accession>A0A926I6R0</accession>
<name>A0A926I6R0_9FIRM</name>
<protein>
    <submittedName>
        <fullName evidence="1">Pathogenicity locus</fullName>
    </submittedName>
</protein>
<reference evidence="1" key="1">
    <citation type="submission" date="2020-08" db="EMBL/GenBank/DDBJ databases">
        <title>Genome public.</title>
        <authorList>
            <person name="Liu C."/>
            <person name="Sun Q."/>
        </authorList>
    </citation>
    <scope>NUCLEOTIDE SEQUENCE</scope>
    <source>
        <strain evidence="1">NSJ-54</strain>
    </source>
</reference>
<dbReference type="EMBL" id="JACRTC010000003">
    <property type="protein sequence ID" value="MBC8570314.1"/>
    <property type="molecule type" value="Genomic_DNA"/>
</dbReference>
<comment type="caution">
    <text evidence="1">The sequence shown here is derived from an EMBL/GenBank/DDBJ whole genome shotgun (WGS) entry which is preliminary data.</text>
</comment>
<keyword evidence="2" id="KW-1185">Reference proteome</keyword>
<proteinExistence type="predicted"/>
<dbReference type="Pfam" id="PF11731">
    <property type="entry name" value="Cdd1"/>
    <property type="match status" value="1"/>
</dbReference>
<sequence>MATDLQKIPGVGKKIAESFKIMGFHSVEELRGQDPQELYDRWCLIEGCQVDRCVLYVYRCAVYFAETEHPDPEKLKWWNWKD</sequence>